<evidence type="ECO:0000256" key="4">
    <source>
        <dbReference type="RuleBase" id="RU003919"/>
    </source>
</evidence>
<keyword evidence="3 5" id="KW-0699">rRNA-binding</keyword>
<dbReference type="SMART" id="SM01387">
    <property type="entry name" value="Ribosomal_S15"/>
    <property type="match status" value="1"/>
</dbReference>
<dbReference type="SUPFAM" id="SSF47060">
    <property type="entry name" value="S15/NS1 RNA-binding domain"/>
    <property type="match status" value="1"/>
</dbReference>
<comment type="similarity">
    <text evidence="3 4">Belongs to the universal ribosomal protein uS15 family.</text>
</comment>
<keyword evidence="7" id="KW-1185">Reference proteome</keyword>
<evidence type="ECO:0000256" key="2">
    <source>
        <dbReference type="ARBA" id="ARBA00023274"/>
    </source>
</evidence>
<organism evidence="6 7">
    <name type="scientific">Clostridium rhizosphaerae</name>
    <dbReference type="NCBI Taxonomy" id="2803861"/>
    <lineage>
        <taxon>Bacteria</taxon>
        <taxon>Bacillati</taxon>
        <taxon>Bacillota</taxon>
        <taxon>Clostridia</taxon>
        <taxon>Eubacteriales</taxon>
        <taxon>Clostridiaceae</taxon>
        <taxon>Clostridium</taxon>
    </lineage>
</organism>
<sequence length="87" mass="10340">MEKAKKQEIIELYKRHEGDTGSPEVQIALLTERINHLTDHLKSHKKDHHSRRGLLMMVGKRRGLLNYLAKEDIQRYRDIVEKLGLRR</sequence>
<reference evidence="6 7" key="1">
    <citation type="submission" date="2021-01" db="EMBL/GenBank/DDBJ databases">
        <title>Genome public.</title>
        <authorList>
            <person name="Liu C."/>
            <person name="Sun Q."/>
        </authorList>
    </citation>
    <scope>NUCLEOTIDE SEQUENCE [LARGE SCALE GENOMIC DNA]</scope>
    <source>
        <strain evidence="6 7">YIM B02515</strain>
    </source>
</reference>
<dbReference type="RefSeq" id="WP_202747527.1">
    <property type="nucleotide sequence ID" value="NZ_JAESWC010000002.1"/>
</dbReference>
<dbReference type="InterPro" id="IPR005290">
    <property type="entry name" value="Ribosomal_uS15_bac-type"/>
</dbReference>
<dbReference type="NCBIfam" id="TIGR00952">
    <property type="entry name" value="S15_bact"/>
    <property type="match status" value="1"/>
</dbReference>
<keyword evidence="3 5" id="KW-0694">RNA-binding</keyword>
<dbReference type="Gene3D" id="6.10.250.3130">
    <property type="match status" value="1"/>
</dbReference>
<dbReference type="CDD" id="cd00353">
    <property type="entry name" value="Ribosomal_S15p_S13e"/>
    <property type="match status" value="1"/>
</dbReference>
<evidence type="ECO:0000256" key="5">
    <source>
        <dbReference type="RuleBase" id="RU004524"/>
    </source>
</evidence>
<protein>
    <recommendedName>
        <fullName evidence="3">Small ribosomal subunit protein uS15</fullName>
    </recommendedName>
</protein>
<dbReference type="Gene3D" id="1.10.287.10">
    <property type="entry name" value="S15/NS1, RNA-binding"/>
    <property type="match status" value="1"/>
</dbReference>
<comment type="subunit">
    <text evidence="3">Part of the 30S ribosomal subunit. Forms a bridge to the 50S subunit in the 70S ribosome, contacting the 23S rRNA.</text>
</comment>
<dbReference type="GO" id="GO:0005840">
    <property type="term" value="C:ribosome"/>
    <property type="evidence" value="ECO:0007669"/>
    <property type="project" value="UniProtKB-KW"/>
</dbReference>
<keyword evidence="2 3" id="KW-0687">Ribonucleoprotein</keyword>
<dbReference type="Proteomes" id="UP000632377">
    <property type="component" value="Unassembled WGS sequence"/>
</dbReference>
<name>A0ABS1T6B6_9CLOT</name>
<gene>
    <name evidence="3 6" type="primary">rpsO</name>
    <name evidence="6" type="ORF">JK636_03850</name>
</gene>
<dbReference type="PANTHER" id="PTHR23321:SF26">
    <property type="entry name" value="SMALL RIBOSOMAL SUBUNIT PROTEIN US15M"/>
    <property type="match status" value="1"/>
</dbReference>
<accession>A0ABS1T6B6</accession>
<dbReference type="InterPro" id="IPR000589">
    <property type="entry name" value="Ribosomal_uS15"/>
</dbReference>
<dbReference type="PANTHER" id="PTHR23321">
    <property type="entry name" value="RIBOSOMAL PROTEIN S15, BACTERIAL AND ORGANELLAR"/>
    <property type="match status" value="1"/>
</dbReference>
<evidence type="ECO:0000313" key="6">
    <source>
        <dbReference type="EMBL" id="MBL4934888.1"/>
    </source>
</evidence>
<evidence type="ECO:0000256" key="3">
    <source>
        <dbReference type="HAMAP-Rule" id="MF_01343"/>
    </source>
</evidence>
<comment type="function">
    <text evidence="3 5">One of the primary rRNA binding proteins, it binds directly to 16S rRNA where it helps nucleate assembly of the platform of the 30S subunit by binding and bridging several RNA helices of the 16S rRNA.</text>
</comment>
<dbReference type="Pfam" id="PF00312">
    <property type="entry name" value="Ribosomal_S15"/>
    <property type="match status" value="1"/>
</dbReference>
<proteinExistence type="inferred from homology"/>
<keyword evidence="1 3" id="KW-0689">Ribosomal protein</keyword>
<dbReference type="EMBL" id="JAESWC010000002">
    <property type="protein sequence ID" value="MBL4934888.1"/>
    <property type="molecule type" value="Genomic_DNA"/>
</dbReference>
<comment type="caution">
    <text evidence="6">The sequence shown here is derived from an EMBL/GenBank/DDBJ whole genome shotgun (WGS) entry which is preliminary data.</text>
</comment>
<dbReference type="InterPro" id="IPR009068">
    <property type="entry name" value="uS15_NS1_RNA-bd_sf"/>
</dbReference>
<evidence type="ECO:0000313" key="7">
    <source>
        <dbReference type="Proteomes" id="UP000632377"/>
    </source>
</evidence>
<comment type="function">
    <text evidence="3">Forms an intersubunit bridge (bridge B4) with the 23S rRNA of the 50S subunit in the ribosome.</text>
</comment>
<dbReference type="PROSITE" id="PS00362">
    <property type="entry name" value="RIBOSOMAL_S15"/>
    <property type="match status" value="1"/>
</dbReference>
<dbReference type="HAMAP" id="MF_01343_B">
    <property type="entry name" value="Ribosomal_uS15_B"/>
    <property type="match status" value="1"/>
</dbReference>
<evidence type="ECO:0000256" key="1">
    <source>
        <dbReference type="ARBA" id="ARBA00022980"/>
    </source>
</evidence>